<reference evidence="1" key="1">
    <citation type="submission" date="2021-03" db="EMBL/GenBank/DDBJ databases">
        <title>Draft genome sequence of rust myrtle Austropuccinia psidii MF-1, a brazilian biotype.</title>
        <authorList>
            <person name="Quecine M.C."/>
            <person name="Pachon D.M.R."/>
            <person name="Bonatelli M.L."/>
            <person name="Correr F.H."/>
            <person name="Franceschini L.M."/>
            <person name="Leite T.F."/>
            <person name="Margarido G.R.A."/>
            <person name="Almeida C.A."/>
            <person name="Ferrarezi J.A."/>
            <person name="Labate C.A."/>
        </authorList>
    </citation>
    <scope>NUCLEOTIDE SEQUENCE</scope>
    <source>
        <strain evidence="1">MF-1</strain>
    </source>
</reference>
<evidence type="ECO:0000313" key="1">
    <source>
        <dbReference type="EMBL" id="MBW0557381.1"/>
    </source>
</evidence>
<keyword evidence="2" id="KW-1185">Reference proteome</keyword>
<dbReference type="EMBL" id="AVOT02065217">
    <property type="protein sequence ID" value="MBW0557381.1"/>
    <property type="molecule type" value="Genomic_DNA"/>
</dbReference>
<evidence type="ECO:0000313" key="2">
    <source>
        <dbReference type="Proteomes" id="UP000765509"/>
    </source>
</evidence>
<dbReference type="Proteomes" id="UP000765509">
    <property type="component" value="Unassembled WGS sequence"/>
</dbReference>
<accession>A0A9Q3J8B9</accession>
<sequence>MQELWDEEEDPEEIETIIQVVPPVYHNSLDVFSKVKAEKPPPNHVCDRHIELEKSLPPVRVIYSLSNKESDTLRAYISQNLEKGFI</sequence>
<proteinExistence type="predicted"/>
<comment type="caution">
    <text evidence="1">The sequence shown here is derived from an EMBL/GenBank/DDBJ whole genome shotgun (WGS) entry which is preliminary data.</text>
</comment>
<name>A0A9Q3J8B9_9BASI</name>
<gene>
    <name evidence="1" type="ORF">O181_097096</name>
</gene>
<dbReference type="AlphaFoldDB" id="A0A9Q3J8B9"/>
<organism evidence="1 2">
    <name type="scientific">Austropuccinia psidii MF-1</name>
    <dbReference type="NCBI Taxonomy" id="1389203"/>
    <lineage>
        <taxon>Eukaryota</taxon>
        <taxon>Fungi</taxon>
        <taxon>Dikarya</taxon>
        <taxon>Basidiomycota</taxon>
        <taxon>Pucciniomycotina</taxon>
        <taxon>Pucciniomycetes</taxon>
        <taxon>Pucciniales</taxon>
        <taxon>Sphaerophragmiaceae</taxon>
        <taxon>Austropuccinia</taxon>
    </lineage>
</organism>
<protein>
    <submittedName>
        <fullName evidence="1">Uncharacterized protein</fullName>
    </submittedName>
</protein>